<accession>A0A7R9A8I0</accession>
<dbReference type="EMBL" id="LR901825">
    <property type="protein sequence ID" value="CAD7249464.1"/>
    <property type="molecule type" value="Genomic_DNA"/>
</dbReference>
<protein>
    <submittedName>
        <fullName evidence="2">Uncharacterized protein</fullName>
    </submittedName>
</protein>
<gene>
    <name evidence="2" type="ORF">DSTB1V02_LOCUS9259</name>
</gene>
<dbReference type="EMBL" id="CAJPEV010002308">
    <property type="protein sequence ID" value="CAG0896477.1"/>
    <property type="molecule type" value="Genomic_DNA"/>
</dbReference>
<keyword evidence="3" id="KW-1185">Reference proteome</keyword>
<evidence type="ECO:0000313" key="3">
    <source>
        <dbReference type="Proteomes" id="UP000677054"/>
    </source>
</evidence>
<feature type="region of interest" description="Disordered" evidence="1">
    <location>
        <begin position="1"/>
        <end position="62"/>
    </location>
</feature>
<name>A0A7R9A8I0_9CRUS</name>
<organism evidence="2">
    <name type="scientific">Darwinula stevensoni</name>
    <dbReference type="NCBI Taxonomy" id="69355"/>
    <lineage>
        <taxon>Eukaryota</taxon>
        <taxon>Metazoa</taxon>
        <taxon>Ecdysozoa</taxon>
        <taxon>Arthropoda</taxon>
        <taxon>Crustacea</taxon>
        <taxon>Oligostraca</taxon>
        <taxon>Ostracoda</taxon>
        <taxon>Podocopa</taxon>
        <taxon>Podocopida</taxon>
        <taxon>Darwinulocopina</taxon>
        <taxon>Darwinuloidea</taxon>
        <taxon>Darwinulidae</taxon>
        <taxon>Darwinula</taxon>
    </lineage>
</organism>
<proteinExistence type="predicted"/>
<sequence length="62" mass="6740">MTIGIRSSIENVMSGSMKSFPQPSARRNLESPNAGITRTKQHPGKAVPRNAHSIDSSTTFKK</sequence>
<feature type="compositionally biased region" description="Polar residues" evidence="1">
    <location>
        <begin position="8"/>
        <end position="22"/>
    </location>
</feature>
<evidence type="ECO:0000256" key="1">
    <source>
        <dbReference type="SAM" id="MobiDB-lite"/>
    </source>
</evidence>
<feature type="non-terminal residue" evidence="2">
    <location>
        <position position="1"/>
    </location>
</feature>
<reference evidence="2" key="1">
    <citation type="submission" date="2020-11" db="EMBL/GenBank/DDBJ databases">
        <authorList>
            <person name="Tran Van P."/>
        </authorList>
    </citation>
    <scope>NUCLEOTIDE SEQUENCE</scope>
</reference>
<dbReference type="AlphaFoldDB" id="A0A7R9A8I0"/>
<evidence type="ECO:0000313" key="2">
    <source>
        <dbReference type="EMBL" id="CAD7249464.1"/>
    </source>
</evidence>
<feature type="compositionally biased region" description="Polar residues" evidence="1">
    <location>
        <begin position="53"/>
        <end position="62"/>
    </location>
</feature>
<dbReference type="Proteomes" id="UP000677054">
    <property type="component" value="Unassembled WGS sequence"/>
</dbReference>